<name>A0AAD4BIL7_BOLED</name>
<comment type="caution">
    <text evidence="1">The sequence shown here is derived from an EMBL/GenBank/DDBJ whole genome shotgun (WGS) entry which is preliminary data.</text>
</comment>
<reference evidence="1" key="2">
    <citation type="journal article" date="2020" name="Nat. Commun.">
        <title>Large-scale genome sequencing of mycorrhizal fungi provides insights into the early evolution of symbiotic traits.</title>
        <authorList>
            <person name="Miyauchi S."/>
            <person name="Kiss E."/>
            <person name="Kuo A."/>
            <person name="Drula E."/>
            <person name="Kohler A."/>
            <person name="Sanchez-Garcia M."/>
            <person name="Morin E."/>
            <person name="Andreopoulos B."/>
            <person name="Barry K.W."/>
            <person name="Bonito G."/>
            <person name="Buee M."/>
            <person name="Carver A."/>
            <person name="Chen C."/>
            <person name="Cichocki N."/>
            <person name="Clum A."/>
            <person name="Culley D."/>
            <person name="Crous P.W."/>
            <person name="Fauchery L."/>
            <person name="Girlanda M."/>
            <person name="Hayes R.D."/>
            <person name="Keri Z."/>
            <person name="LaButti K."/>
            <person name="Lipzen A."/>
            <person name="Lombard V."/>
            <person name="Magnuson J."/>
            <person name="Maillard F."/>
            <person name="Murat C."/>
            <person name="Nolan M."/>
            <person name="Ohm R.A."/>
            <person name="Pangilinan J."/>
            <person name="Pereira M.F."/>
            <person name="Perotto S."/>
            <person name="Peter M."/>
            <person name="Pfister S."/>
            <person name="Riley R."/>
            <person name="Sitrit Y."/>
            <person name="Stielow J.B."/>
            <person name="Szollosi G."/>
            <person name="Zifcakova L."/>
            <person name="Stursova M."/>
            <person name="Spatafora J.W."/>
            <person name="Tedersoo L."/>
            <person name="Vaario L.M."/>
            <person name="Yamada A."/>
            <person name="Yan M."/>
            <person name="Wang P."/>
            <person name="Xu J."/>
            <person name="Bruns T."/>
            <person name="Baldrian P."/>
            <person name="Vilgalys R."/>
            <person name="Dunand C."/>
            <person name="Henrissat B."/>
            <person name="Grigoriev I.V."/>
            <person name="Hibbett D."/>
            <person name="Nagy L.G."/>
            <person name="Martin F.M."/>
        </authorList>
    </citation>
    <scope>NUCLEOTIDE SEQUENCE</scope>
    <source>
        <strain evidence="1">BED1</strain>
    </source>
</reference>
<protein>
    <submittedName>
        <fullName evidence="1">Uncharacterized protein</fullName>
    </submittedName>
</protein>
<reference evidence="1" key="1">
    <citation type="submission" date="2019-10" db="EMBL/GenBank/DDBJ databases">
        <authorList>
            <consortium name="DOE Joint Genome Institute"/>
            <person name="Kuo A."/>
            <person name="Miyauchi S."/>
            <person name="Kiss E."/>
            <person name="Drula E."/>
            <person name="Kohler A."/>
            <person name="Sanchez-Garcia M."/>
            <person name="Andreopoulos B."/>
            <person name="Barry K.W."/>
            <person name="Bonito G."/>
            <person name="Buee M."/>
            <person name="Carver A."/>
            <person name="Chen C."/>
            <person name="Cichocki N."/>
            <person name="Clum A."/>
            <person name="Culley D."/>
            <person name="Crous P.W."/>
            <person name="Fauchery L."/>
            <person name="Girlanda M."/>
            <person name="Hayes R."/>
            <person name="Keri Z."/>
            <person name="LaButti K."/>
            <person name="Lipzen A."/>
            <person name="Lombard V."/>
            <person name="Magnuson J."/>
            <person name="Maillard F."/>
            <person name="Morin E."/>
            <person name="Murat C."/>
            <person name="Nolan M."/>
            <person name="Ohm R."/>
            <person name="Pangilinan J."/>
            <person name="Pereira M."/>
            <person name="Perotto S."/>
            <person name="Peter M."/>
            <person name="Riley R."/>
            <person name="Sitrit Y."/>
            <person name="Stielow B."/>
            <person name="Szollosi G."/>
            <person name="Zifcakova L."/>
            <person name="Stursova M."/>
            <person name="Spatafora J.W."/>
            <person name="Tedersoo L."/>
            <person name="Vaario L.-M."/>
            <person name="Yamada A."/>
            <person name="Yan M."/>
            <person name="Wang P."/>
            <person name="Xu J."/>
            <person name="Bruns T."/>
            <person name="Baldrian P."/>
            <person name="Vilgalys R."/>
            <person name="Henrissat B."/>
            <person name="Grigoriev I.V."/>
            <person name="Hibbett D."/>
            <person name="Nagy L.G."/>
            <person name="Martin F.M."/>
        </authorList>
    </citation>
    <scope>NUCLEOTIDE SEQUENCE</scope>
    <source>
        <strain evidence="1">BED1</strain>
    </source>
</reference>
<dbReference type="EMBL" id="WHUW01000048">
    <property type="protein sequence ID" value="KAF8431624.1"/>
    <property type="molecule type" value="Genomic_DNA"/>
</dbReference>
<dbReference type="Proteomes" id="UP001194468">
    <property type="component" value="Unassembled WGS sequence"/>
</dbReference>
<dbReference type="InterPro" id="IPR041078">
    <property type="entry name" value="Plavaka"/>
</dbReference>
<keyword evidence="2" id="KW-1185">Reference proteome</keyword>
<gene>
    <name evidence="1" type="ORF">L210DRAFT_872860</name>
</gene>
<proteinExistence type="predicted"/>
<dbReference type="AlphaFoldDB" id="A0AAD4BIL7"/>
<accession>A0AAD4BIL7</accession>
<evidence type="ECO:0000313" key="1">
    <source>
        <dbReference type="EMBL" id="KAF8431624.1"/>
    </source>
</evidence>
<sequence>MWTGDWWWETQSQLPAGATVSPVILASDKTELSRFKGDKMAWPVYLTIGNVSKHIRRRPTHHASILVGYLPVSKLETFENNSVARYRLFHYCMRRLVEPLVVAGQEGVEMVCADGLIRRVYPVLAAFIGDHPEQCLVACCTENPES</sequence>
<organism evidence="1 2">
    <name type="scientific">Boletus edulis BED1</name>
    <dbReference type="NCBI Taxonomy" id="1328754"/>
    <lineage>
        <taxon>Eukaryota</taxon>
        <taxon>Fungi</taxon>
        <taxon>Dikarya</taxon>
        <taxon>Basidiomycota</taxon>
        <taxon>Agaricomycotina</taxon>
        <taxon>Agaricomycetes</taxon>
        <taxon>Agaricomycetidae</taxon>
        <taxon>Boletales</taxon>
        <taxon>Boletineae</taxon>
        <taxon>Boletaceae</taxon>
        <taxon>Boletoideae</taxon>
        <taxon>Boletus</taxon>
    </lineage>
</organism>
<evidence type="ECO:0000313" key="2">
    <source>
        <dbReference type="Proteomes" id="UP001194468"/>
    </source>
</evidence>
<dbReference type="Pfam" id="PF18759">
    <property type="entry name" value="Plavaka"/>
    <property type="match status" value="1"/>
</dbReference>